<dbReference type="Pfam" id="PF01757">
    <property type="entry name" value="Acyl_transf_3"/>
    <property type="match status" value="1"/>
</dbReference>
<feature type="transmembrane region" description="Helical" evidence="6">
    <location>
        <begin position="211"/>
        <end position="228"/>
    </location>
</feature>
<sequence length="356" mass="40048">MFSTHLIAAPPAQRVDWVDYAKGICIILVVMMHAVNGVEYLFDEQGWMHPIIDFARPFRIPDFFLVAGLFLSRSIHAPLADYLDRKVVHFIYFYVLWLTLQLPVLEFGALVSHPGYVLKLWFYSFVEPSNSLWFVHMLAIFYVVTRLLRNVPVWIVFAGAFILQSLYQLVLIDTGWGVIDRFANRYVYFFMGYAFAPQIFRFAGRAAKAPWIGALGLLAWGILNWWAVSLALHEEVVASFILGIAGATAVCVVSALLTRFRAADFLRYCGRHSIVIYLTYAFPLVAMERLVLPAIGAPFGDVGLASALTLTFAVALPLAFHALIRGTPLNFLYVRPDWASLSGSERGKRRAALSAK</sequence>
<keyword evidence="2" id="KW-1003">Cell membrane</keyword>
<keyword evidence="5 6" id="KW-0472">Membrane</keyword>
<name>A0A160U3D6_9ZZZZ</name>
<evidence type="ECO:0000256" key="6">
    <source>
        <dbReference type="SAM" id="Phobius"/>
    </source>
</evidence>
<feature type="transmembrane region" description="Helical" evidence="6">
    <location>
        <begin position="20"/>
        <end position="42"/>
    </location>
</feature>
<evidence type="ECO:0000256" key="3">
    <source>
        <dbReference type="ARBA" id="ARBA00022692"/>
    </source>
</evidence>
<dbReference type="GO" id="GO:0009246">
    <property type="term" value="P:enterobacterial common antigen biosynthetic process"/>
    <property type="evidence" value="ECO:0007669"/>
    <property type="project" value="TreeGrafter"/>
</dbReference>
<dbReference type="InterPro" id="IPR002656">
    <property type="entry name" value="Acyl_transf_3_dom"/>
</dbReference>
<evidence type="ECO:0000313" key="8">
    <source>
        <dbReference type="EMBL" id="CUS57847.1"/>
    </source>
</evidence>
<dbReference type="GO" id="GO:0005886">
    <property type="term" value="C:plasma membrane"/>
    <property type="evidence" value="ECO:0007669"/>
    <property type="project" value="UniProtKB-SubCell"/>
</dbReference>
<proteinExistence type="predicted"/>
<dbReference type="GO" id="GO:0016413">
    <property type="term" value="F:O-acetyltransferase activity"/>
    <property type="evidence" value="ECO:0007669"/>
    <property type="project" value="TreeGrafter"/>
</dbReference>
<feature type="domain" description="Acyltransferase 3" evidence="7">
    <location>
        <begin position="16"/>
        <end position="316"/>
    </location>
</feature>
<feature type="transmembrane region" description="Helical" evidence="6">
    <location>
        <begin position="274"/>
        <end position="296"/>
    </location>
</feature>
<feature type="transmembrane region" description="Helical" evidence="6">
    <location>
        <begin position="240"/>
        <end position="262"/>
    </location>
</feature>
<organism evidence="8">
    <name type="scientific">hydrothermal vent metagenome</name>
    <dbReference type="NCBI Taxonomy" id="652676"/>
    <lineage>
        <taxon>unclassified sequences</taxon>
        <taxon>metagenomes</taxon>
        <taxon>ecological metagenomes</taxon>
    </lineage>
</organism>
<feature type="transmembrane region" description="Helical" evidence="6">
    <location>
        <begin position="185"/>
        <end position="204"/>
    </location>
</feature>
<evidence type="ECO:0000256" key="2">
    <source>
        <dbReference type="ARBA" id="ARBA00022475"/>
    </source>
</evidence>
<feature type="transmembrane region" description="Helical" evidence="6">
    <location>
        <begin position="131"/>
        <end position="148"/>
    </location>
</feature>
<evidence type="ECO:0000256" key="1">
    <source>
        <dbReference type="ARBA" id="ARBA00004651"/>
    </source>
</evidence>
<dbReference type="EMBL" id="CZQD01000048">
    <property type="protein sequence ID" value="CUS57847.1"/>
    <property type="molecule type" value="Genomic_DNA"/>
</dbReference>
<keyword evidence="3 6" id="KW-0812">Transmembrane</keyword>
<dbReference type="AlphaFoldDB" id="A0A160U3D6"/>
<evidence type="ECO:0000256" key="4">
    <source>
        <dbReference type="ARBA" id="ARBA00022989"/>
    </source>
</evidence>
<keyword evidence="4 6" id="KW-1133">Transmembrane helix</keyword>
<dbReference type="PANTHER" id="PTHR40074">
    <property type="entry name" value="O-ACETYLTRANSFERASE WECH"/>
    <property type="match status" value="1"/>
</dbReference>
<feature type="transmembrane region" description="Helical" evidence="6">
    <location>
        <begin position="155"/>
        <end position="179"/>
    </location>
</feature>
<accession>A0A160U3D6</accession>
<evidence type="ECO:0000256" key="5">
    <source>
        <dbReference type="ARBA" id="ARBA00023136"/>
    </source>
</evidence>
<dbReference type="PANTHER" id="PTHR40074:SF4">
    <property type="entry name" value="INNER MEMBRANE PROTEIN YCFT"/>
    <property type="match status" value="1"/>
</dbReference>
<comment type="subcellular location">
    <subcellularLocation>
        <location evidence="1">Cell membrane</location>
        <topology evidence="1">Multi-pass membrane protein</topology>
    </subcellularLocation>
</comment>
<reference evidence="8" key="1">
    <citation type="submission" date="2015-10" db="EMBL/GenBank/DDBJ databases">
        <authorList>
            <person name="Gilbert D.G."/>
        </authorList>
    </citation>
    <scope>NUCLEOTIDE SEQUENCE</scope>
</reference>
<evidence type="ECO:0000259" key="7">
    <source>
        <dbReference type="Pfam" id="PF01757"/>
    </source>
</evidence>
<feature type="transmembrane region" description="Helical" evidence="6">
    <location>
        <begin position="91"/>
        <end position="111"/>
    </location>
</feature>
<gene>
    <name evidence="8" type="ORF">MGWOODY_Hyp1927</name>
</gene>
<feature type="transmembrane region" description="Helical" evidence="6">
    <location>
        <begin position="302"/>
        <end position="324"/>
    </location>
</feature>
<protein>
    <submittedName>
        <fullName evidence="8">Mll2248 protein</fullName>
    </submittedName>
</protein>